<reference evidence="3 4" key="1">
    <citation type="journal article" date="2012" name="BMC Genomics">
        <title>Sequencing the genome of Marssonina brunnea reveals fungus-poplar co-evolution.</title>
        <authorList>
            <person name="Zhu S."/>
            <person name="Cao Y.-Z."/>
            <person name="Jiang C."/>
            <person name="Tan B.-Y."/>
            <person name="Wang Z."/>
            <person name="Feng S."/>
            <person name="Zhang L."/>
            <person name="Su X.-H."/>
            <person name="Brejova B."/>
            <person name="Vinar T."/>
            <person name="Xu M."/>
            <person name="Wang M.-X."/>
            <person name="Zhang S.-G."/>
            <person name="Huang M.-R."/>
            <person name="Wu R."/>
            <person name="Zhou Y."/>
        </authorList>
    </citation>
    <scope>NUCLEOTIDE SEQUENCE [LARGE SCALE GENOMIC DNA]</scope>
    <source>
        <strain evidence="3 4">MB_m1</strain>
    </source>
</reference>
<feature type="region of interest" description="Disordered" evidence="1">
    <location>
        <begin position="1"/>
        <end position="26"/>
    </location>
</feature>
<proteinExistence type="predicted"/>
<dbReference type="Pfam" id="PF08719">
    <property type="entry name" value="NADAR"/>
    <property type="match status" value="1"/>
</dbReference>
<organism evidence="3 4">
    <name type="scientific">Marssonina brunnea f. sp. multigermtubi (strain MB_m1)</name>
    <name type="common">Marssonina leaf spot fungus</name>
    <dbReference type="NCBI Taxonomy" id="1072389"/>
    <lineage>
        <taxon>Eukaryota</taxon>
        <taxon>Fungi</taxon>
        <taxon>Dikarya</taxon>
        <taxon>Ascomycota</taxon>
        <taxon>Pezizomycotina</taxon>
        <taxon>Leotiomycetes</taxon>
        <taxon>Helotiales</taxon>
        <taxon>Drepanopezizaceae</taxon>
        <taxon>Drepanopeziza</taxon>
    </lineage>
</organism>
<dbReference type="NCBIfam" id="TIGR02464">
    <property type="entry name" value="ribofla_fusion"/>
    <property type="match status" value="1"/>
</dbReference>
<dbReference type="AlphaFoldDB" id="K1XIL8"/>
<dbReference type="EMBL" id="JH921459">
    <property type="protein sequence ID" value="EKD12324.1"/>
    <property type="molecule type" value="Genomic_DNA"/>
</dbReference>
<keyword evidence="4" id="KW-1185">Reference proteome</keyword>
<dbReference type="SUPFAM" id="SSF143990">
    <property type="entry name" value="YbiA-like"/>
    <property type="match status" value="1"/>
</dbReference>
<dbReference type="InterPro" id="IPR037238">
    <property type="entry name" value="YbiA-like_sf"/>
</dbReference>
<protein>
    <recommendedName>
        <fullName evidence="2">NADAR domain-containing protein</fullName>
    </recommendedName>
</protein>
<accession>K1XIL8</accession>
<name>K1XIL8_MARBU</name>
<dbReference type="Proteomes" id="UP000006753">
    <property type="component" value="Unassembled WGS sequence"/>
</dbReference>
<feature type="domain" description="NADAR" evidence="2">
    <location>
        <begin position="34"/>
        <end position="164"/>
    </location>
</feature>
<gene>
    <name evidence="3" type="ORF">MBM_09499</name>
</gene>
<dbReference type="Gene3D" id="1.10.357.40">
    <property type="entry name" value="YbiA-like"/>
    <property type="match status" value="1"/>
</dbReference>
<evidence type="ECO:0000313" key="4">
    <source>
        <dbReference type="Proteomes" id="UP000006753"/>
    </source>
</evidence>
<dbReference type="KEGG" id="mbe:MBM_09499"/>
<sequence length="164" mass="18809">MRPRRRSGGPGKQHASRPTSPQSTVAKDSHAPIYFWREYGSPHSYLSQWYPSPFTVPCTQITYSTAEQYMMHQKVLLFTDTIVASQILASKSPKEQKALGRQGAKFDDDVWKQNRERIVEEASYWKFKIGRDEGELKGKEVGMRRMLEGTEGSQIVEASPRDRI</sequence>
<dbReference type="InParanoid" id="K1XIL8"/>
<evidence type="ECO:0000256" key="1">
    <source>
        <dbReference type="SAM" id="MobiDB-lite"/>
    </source>
</evidence>
<feature type="compositionally biased region" description="Polar residues" evidence="1">
    <location>
        <begin position="16"/>
        <end position="26"/>
    </location>
</feature>
<dbReference type="CDD" id="cd15457">
    <property type="entry name" value="NADAR"/>
    <property type="match status" value="1"/>
</dbReference>
<evidence type="ECO:0000313" key="3">
    <source>
        <dbReference type="EMBL" id="EKD12324.1"/>
    </source>
</evidence>
<dbReference type="OrthoDB" id="206452at2759"/>
<dbReference type="GeneID" id="18765434"/>
<evidence type="ECO:0000259" key="2">
    <source>
        <dbReference type="Pfam" id="PF08719"/>
    </source>
</evidence>
<dbReference type="HOGENOM" id="CLU_084247_0_3_1"/>
<dbReference type="InterPro" id="IPR012816">
    <property type="entry name" value="NADAR"/>
</dbReference>